<proteinExistence type="predicted"/>
<dbReference type="Proteomes" id="UP000698963">
    <property type="component" value="Unassembled WGS sequence"/>
</dbReference>
<evidence type="ECO:0000313" key="2">
    <source>
        <dbReference type="Proteomes" id="UP000698963"/>
    </source>
</evidence>
<organism evidence="1 2">
    <name type="scientific">Mailhella massiliensis</name>
    <dbReference type="NCBI Taxonomy" id="1903261"/>
    <lineage>
        <taxon>Bacteria</taxon>
        <taxon>Pseudomonadati</taxon>
        <taxon>Thermodesulfobacteriota</taxon>
        <taxon>Desulfovibrionia</taxon>
        <taxon>Desulfovibrionales</taxon>
        <taxon>Desulfovibrionaceae</taxon>
        <taxon>Mailhella</taxon>
    </lineage>
</organism>
<dbReference type="Pfam" id="PF08902">
    <property type="entry name" value="DUF1848"/>
    <property type="match status" value="1"/>
</dbReference>
<comment type="caution">
    <text evidence="1">The sequence shown here is derived from an EMBL/GenBank/DDBJ whole genome shotgun (WGS) entry which is preliminary data.</text>
</comment>
<evidence type="ECO:0000313" key="1">
    <source>
        <dbReference type="EMBL" id="HJD97378.1"/>
    </source>
</evidence>
<sequence>MPRPHIQGAETPLVISASRATDIPAFHGAWFMGRLKAGFCRRKNPFNAVQESLISFEKTRVFVFWSKNPAPFLPELDAIRDAGFSFYFQFTLNDYEKEGLEMRLPSLGARIDTFKRLADTLGPQRVVWRFDPFILGGGLSVEGLLERVNRLGRELSPFTDKLVFSFLDMYQKTARALRKINAGFRAPSEEEMHRLAQGLAEVNRSWPQPLALASCAEPVNLCAYGIEKNACIDARLIARLCPDDEDMQKALHPTGRRLSLLPAAQKPPRDAGQRRACGCFPSKDIGAYNTCPHLCAYCYANLSETLVKKNMALCRLMPEARESLL</sequence>
<dbReference type="InterPro" id="IPR014998">
    <property type="entry name" value="DUF1848"/>
</dbReference>
<dbReference type="EMBL" id="DYZA01000142">
    <property type="protein sequence ID" value="HJD97378.1"/>
    <property type="molecule type" value="Genomic_DNA"/>
</dbReference>
<protein>
    <submittedName>
        <fullName evidence="1">DUF1848 domain-containing protein</fullName>
    </submittedName>
</protein>
<gene>
    <name evidence="1" type="ORF">K8W16_07010</name>
</gene>
<dbReference type="RefSeq" id="WP_304122430.1">
    <property type="nucleotide sequence ID" value="NZ_DYZA01000142.1"/>
</dbReference>
<name>A0A921AX35_9BACT</name>
<reference evidence="1" key="2">
    <citation type="submission" date="2021-09" db="EMBL/GenBank/DDBJ databases">
        <authorList>
            <person name="Gilroy R."/>
        </authorList>
    </citation>
    <scope>NUCLEOTIDE SEQUENCE</scope>
    <source>
        <strain evidence="1">ChiGjej2B2-19336</strain>
    </source>
</reference>
<accession>A0A921AX35</accession>
<reference evidence="1" key="1">
    <citation type="journal article" date="2021" name="PeerJ">
        <title>Extensive microbial diversity within the chicken gut microbiome revealed by metagenomics and culture.</title>
        <authorList>
            <person name="Gilroy R."/>
            <person name="Ravi A."/>
            <person name="Getino M."/>
            <person name="Pursley I."/>
            <person name="Horton D.L."/>
            <person name="Alikhan N.F."/>
            <person name="Baker D."/>
            <person name="Gharbi K."/>
            <person name="Hall N."/>
            <person name="Watson M."/>
            <person name="Adriaenssens E.M."/>
            <person name="Foster-Nyarko E."/>
            <person name="Jarju S."/>
            <person name="Secka A."/>
            <person name="Antonio M."/>
            <person name="Oren A."/>
            <person name="Chaudhuri R.R."/>
            <person name="La Ragione R."/>
            <person name="Hildebrand F."/>
            <person name="Pallen M.J."/>
        </authorList>
    </citation>
    <scope>NUCLEOTIDE SEQUENCE</scope>
    <source>
        <strain evidence="1">ChiGjej2B2-19336</strain>
    </source>
</reference>
<dbReference type="AlphaFoldDB" id="A0A921AX35"/>